<evidence type="ECO:0008006" key="3">
    <source>
        <dbReference type="Google" id="ProtNLM"/>
    </source>
</evidence>
<dbReference type="Proteomes" id="UP000257144">
    <property type="component" value="Unassembled WGS sequence"/>
</dbReference>
<dbReference type="AlphaFoldDB" id="A0A3D8GU06"/>
<dbReference type="InterPro" id="IPR019618">
    <property type="entry name" value="Spore_germination_GerPA"/>
</dbReference>
<evidence type="ECO:0000313" key="1">
    <source>
        <dbReference type="EMBL" id="RDU37950.1"/>
    </source>
</evidence>
<dbReference type="OrthoDB" id="2942435at2"/>
<gene>
    <name evidence="1" type="ORF">DRW41_05740</name>
</gene>
<protein>
    <recommendedName>
        <fullName evidence="3">Spore germination protein</fullName>
    </recommendedName>
</protein>
<name>A0A3D8GU06_9BACI</name>
<reference evidence="1 2" key="1">
    <citation type="submission" date="2018-07" db="EMBL/GenBank/DDBJ databases">
        <title>Bacillus sp. YLB-04 draft genome sequence.</title>
        <authorList>
            <person name="Yu L."/>
            <person name="Tang X."/>
        </authorList>
    </citation>
    <scope>NUCLEOTIDE SEQUENCE [LARGE SCALE GENOMIC DNA]</scope>
    <source>
        <strain evidence="1 2">YLB-04</strain>
    </source>
</reference>
<evidence type="ECO:0000313" key="2">
    <source>
        <dbReference type="Proteomes" id="UP000257144"/>
    </source>
</evidence>
<proteinExistence type="predicted"/>
<dbReference type="EMBL" id="QNQT01000002">
    <property type="protein sequence ID" value="RDU37950.1"/>
    <property type="molecule type" value="Genomic_DNA"/>
</dbReference>
<keyword evidence="2" id="KW-1185">Reference proteome</keyword>
<sequence>MKTNIIAQNGNINIGSTVQNSHTSNFKMAGASLAFGDFSKVIECGNETKAIDINTGQTGGGNE</sequence>
<dbReference type="Pfam" id="PF10676">
    <property type="entry name" value="gerPA"/>
    <property type="match status" value="1"/>
</dbReference>
<accession>A0A3D8GU06</accession>
<comment type="caution">
    <text evidence="1">The sequence shown here is derived from an EMBL/GenBank/DDBJ whole genome shotgun (WGS) entry which is preliminary data.</text>
</comment>
<organism evidence="1 2">
    <name type="scientific">Neobacillus piezotolerans</name>
    <dbReference type="NCBI Taxonomy" id="2259171"/>
    <lineage>
        <taxon>Bacteria</taxon>
        <taxon>Bacillati</taxon>
        <taxon>Bacillota</taxon>
        <taxon>Bacilli</taxon>
        <taxon>Bacillales</taxon>
        <taxon>Bacillaceae</taxon>
        <taxon>Neobacillus</taxon>
    </lineage>
</organism>